<evidence type="ECO:0000256" key="3">
    <source>
        <dbReference type="ARBA" id="ARBA00022989"/>
    </source>
</evidence>
<evidence type="ECO:0000313" key="7">
    <source>
        <dbReference type="EMBL" id="KAJ4484663.1"/>
    </source>
</evidence>
<feature type="transmembrane region" description="Helical" evidence="6">
    <location>
        <begin position="110"/>
        <end position="129"/>
    </location>
</feature>
<keyword evidence="3 6" id="KW-1133">Transmembrane helix</keyword>
<evidence type="ECO:0000256" key="5">
    <source>
        <dbReference type="SAM" id="MobiDB-lite"/>
    </source>
</evidence>
<accession>A0A9W9DSN0</accession>
<comment type="caution">
    <text evidence="7">The sequence shown here is derived from an EMBL/GenBank/DDBJ whole genome shotgun (WGS) entry which is preliminary data.</text>
</comment>
<proteinExistence type="predicted"/>
<sequence length="182" mass="20210">MPPPDDPAYSGRSKTSATKGPSQSRPWFPHQQSSQGVSYQSGGIPTFNDSQAGGSGNSASEELESHNQWETRYGTRVDMLSAFAYILGPLSALAVLIIETQNDYVRFHGYQSALFTTPIIVFRAFLSILQFPQWFRTFVTVLIFAGQLYMAFRAYVDASRNGLSRFQLPIIGPIASQWLADE</sequence>
<evidence type="ECO:0000256" key="2">
    <source>
        <dbReference type="ARBA" id="ARBA00022692"/>
    </source>
</evidence>
<evidence type="ECO:0000256" key="1">
    <source>
        <dbReference type="ARBA" id="ARBA00004141"/>
    </source>
</evidence>
<feature type="transmembrane region" description="Helical" evidence="6">
    <location>
        <begin position="135"/>
        <end position="156"/>
    </location>
</feature>
<organism evidence="7 8">
    <name type="scientific">Lentinula lateritia</name>
    <dbReference type="NCBI Taxonomy" id="40482"/>
    <lineage>
        <taxon>Eukaryota</taxon>
        <taxon>Fungi</taxon>
        <taxon>Dikarya</taxon>
        <taxon>Basidiomycota</taxon>
        <taxon>Agaricomycotina</taxon>
        <taxon>Agaricomycetes</taxon>
        <taxon>Agaricomycetidae</taxon>
        <taxon>Agaricales</taxon>
        <taxon>Marasmiineae</taxon>
        <taxon>Omphalotaceae</taxon>
        <taxon>Lentinula</taxon>
    </lineage>
</organism>
<dbReference type="PANTHER" id="PTHR36460:SF1">
    <property type="entry name" value="UPF0132 DOMAIN PROTEIN (AFU_ORTHOLOGUE AFUA_3G10255)"/>
    <property type="match status" value="1"/>
</dbReference>
<dbReference type="Proteomes" id="UP001150238">
    <property type="component" value="Unassembled WGS sequence"/>
</dbReference>
<evidence type="ECO:0000313" key="8">
    <source>
        <dbReference type="Proteomes" id="UP001150238"/>
    </source>
</evidence>
<keyword evidence="2 6" id="KW-0812">Transmembrane</keyword>
<keyword evidence="4 6" id="KW-0472">Membrane</keyword>
<dbReference type="PANTHER" id="PTHR36460">
    <property type="entry name" value="UPF0132 DOMAIN PROTEIN (AFU_ORTHOLOGUE AFUA_3G10255)"/>
    <property type="match status" value="1"/>
</dbReference>
<feature type="region of interest" description="Disordered" evidence="5">
    <location>
        <begin position="1"/>
        <end position="66"/>
    </location>
</feature>
<gene>
    <name evidence="7" type="ORF">C8J55DRAFT_508686</name>
</gene>
<feature type="transmembrane region" description="Helical" evidence="6">
    <location>
        <begin position="79"/>
        <end position="98"/>
    </location>
</feature>
<dbReference type="AlphaFoldDB" id="A0A9W9DSN0"/>
<feature type="compositionally biased region" description="Low complexity" evidence="5">
    <location>
        <begin position="31"/>
        <end position="43"/>
    </location>
</feature>
<comment type="subcellular location">
    <subcellularLocation>
        <location evidence="1">Membrane</location>
        <topology evidence="1">Multi-pass membrane protein</topology>
    </subcellularLocation>
</comment>
<protein>
    <submittedName>
        <fullName evidence="7">Uncharacterized protein</fullName>
    </submittedName>
</protein>
<evidence type="ECO:0000256" key="6">
    <source>
        <dbReference type="SAM" id="Phobius"/>
    </source>
</evidence>
<dbReference type="GO" id="GO:0016020">
    <property type="term" value="C:membrane"/>
    <property type="evidence" value="ECO:0007669"/>
    <property type="project" value="UniProtKB-SubCell"/>
</dbReference>
<feature type="compositionally biased region" description="Polar residues" evidence="5">
    <location>
        <begin position="12"/>
        <end position="25"/>
    </location>
</feature>
<name>A0A9W9DSN0_9AGAR</name>
<reference evidence="7" key="2">
    <citation type="journal article" date="2023" name="Proc. Natl. Acad. Sci. U.S.A.">
        <title>A global phylogenomic analysis of the shiitake genus Lentinula.</title>
        <authorList>
            <person name="Sierra-Patev S."/>
            <person name="Min B."/>
            <person name="Naranjo-Ortiz M."/>
            <person name="Looney B."/>
            <person name="Konkel Z."/>
            <person name="Slot J.C."/>
            <person name="Sakamoto Y."/>
            <person name="Steenwyk J.L."/>
            <person name="Rokas A."/>
            <person name="Carro J."/>
            <person name="Camarero S."/>
            <person name="Ferreira P."/>
            <person name="Molpeceres G."/>
            <person name="Ruiz-Duenas F.J."/>
            <person name="Serrano A."/>
            <person name="Henrissat B."/>
            <person name="Drula E."/>
            <person name="Hughes K.W."/>
            <person name="Mata J.L."/>
            <person name="Ishikawa N.K."/>
            <person name="Vargas-Isla R."/>
            <person name="Ushijima S."/>
            <person name="Smith C.A."/>
            <person name="Donoghue J."/>
            <person name="Ahrendt S."/>
            <person name="Andreopoulos W."/>
            <person name="He G."/>
            <person name="LaButti K."/>
            <person name="Lipzen A."/>
            <person name="Ng V."/>
            <person name="Riley R."/>
            <person name="Sandor L."/>
            <person name="Barry K."/>
            <person name="Martinez A.T."/>
            <person name="Xiao Y."/>
            <person name="Gibbons J.G."/>
            <person name="Terashima K."/>
            <person name="Grigoriev I.V."/>
            <person name="Hibbett D."/>
        </authorList>
    </citation>
    <scope>NUCLEOTIDE SEQUENCE</scope>
    <source>
        <strain evidence="7">Sp2 HRB7682 ss15</strain>
    </source>
</reference>
<reference evidence="7" key="1">
    <citation type="submission" date="2022-08" db="EMBL/GenBank/DDBJ databases">
        <authorList>
            <consortium name="DOE Joint Genome Institute"/>
            <person name="Min B."/>
            <person name="Riley R."/>
            <person name="Sierra-Patev S."/>
            <person name="Naranjo-Ortiz M."/>
            <person name="Looney B."/>
            <person name="Konkel Z."/>
            <person name="Slot J.C."/>
            <person name="Sakamoto Y."/>
            <person name="Steenwyk J.L."/>
            <person name="Rokas A."/>
            <person name="Carro J."/>
            <person name="Camarero S."/>
            <person name="Ferreira P."/>
            <person name="Molpeceres G."/>
            <person name="Ruiz-Duenas F.J."/>
            <person name="Serrano A."/>
            <person name="Henrissat B."/>
            <person name="Drula E."/>
            <person name="Hughes K.W."/>
            <person name="Mata J.L."/>
            <person name="Ishikawa N.K."/>
            <person name="Vargas-Isla R."/>
            <person name="Ushijima S."/>
            <person name="Smith C.A."/>
            <person name="Ahrendt S."/>
            <person name="Andreopoulos W."/>
            <person name="He G."/>
            <person name="Labutti K."/>
            <person name="Lipzen A."/>
            <person name="Ng V."/>
            <person name="Sandor L."/>
            <person name="Barry K."/>
            <person name="Martinez A.T."/>
            <person name="Xiao Y."/>
            <person name="Gibbons J.G."/>
            <person name="Terashima K."/>
            <person name="Hibbett D.S."/>
            <person name="Grigoriev I.V."/>
        </authorList>
    </citation>
    <scope>NUCLEOTIDE SEQUENCE</scope>
    <source>
        <strain evidence="7">Sp2 HRB7682 ss15</strain>
    </source>
</reference>
<feature type="compositionally biased region" description="Polar residues" evidence="5">
    <location>
        <begin position="47"/>
        <end position="62"/>
    </location>
</feature>
<evidence type="ECO:0000256" key="4">
    <source>
        <dbReference type="ARBA" id="ARBA00023136"/>
    </source>
</evidence>
<dbReference type="EMBL" id="JANVFS010000011">
    <property type="protein sequence ID" value="KAJ4484663.1"/>
    <property type="molecule type" value="Genomic_DNA"/>
</dbReference>